<reference evidence="3" key="1">
    <citation type="journal article" date="2014" name="Int. J. Syst. Evol. Microbiol.">
        <title>Complete genome sequence of Corynebacterium casei LMG S-19264T (=DSM 44701T), isolated from a smear-ripened cheese.</title>
        <authorList>
            <consortium name="US DOE Joint Genome Institute (JGI-PGF)"/>
            <person name="Walter F."/>
            <person name="Albersmeier A."/>
            <person name="Kalinowski J."/>
            <person name="Ruckert C."/>
        </authorList>
    </citation>
    <scope>NUCLEOTIDE SEQUENCE</scope>
    <source>
        <strain evidence="3">CGMCC 1.12195</strain>
    </source>
</reference>
<keyword evidence="2" id="KW-0732">Signal</keyword>
<evidence type="ECO:0008006" key="5">
    <source>
        <dbReference type="Google" id="ProtNLM"/>
    </source>
</evidence>
<dbReference type="Gene3D" id="2.60.120.260">
    <property type="entry name" value="Galactose-binding domain-like"/>
    <property type="match status" value="1"/>
</dbReference>
<organism evidence="3 4">
    <name type="scientific">Parapedobacter pyrenivorans</name>
    <dbReference type="NCBI Taxonomy" id="1305674"/>
    <lineage>
        <taxon>Bacteria</taxon>
        <taxon>Pseudomonadati</taxon>
        <taxon>Bacteroidota</taxon>
        <taxon>Sphingobacteriia</taxon>
        <taxon>Sphingobacteriales</taxon>
        <taxon>Sphingobacteriaceae</taxon>
        <taxon>Parapedobacter</taxon>
    </lineage>
</organism>
<dbReference type="EMBL" id="BMER01000002">
    <property type="protein sequence ID" value="GGG91327.1"/>
    <property type="molecule type" value="Genomic_DNA"/>
</dbReference>
<name>A0A917HUL8_9SPHI</name>
<feature type="chain" id="PRO_5037434967" description="F5/8 type C domain-containing protein" evidence="2">
    <location>
        <begin position="27"/>
        <end position="461"/>
    </location>
</feature>
<dbReference type="SUPFAM" id="SSF49785">
    <property type="entry name" value="Galactose-binding domain-like"/>
    <property type="match status" value="1"/>
</dbReference>
<accession>A0A917HUL8</accession>
<feature type="signal peptide" evidence="2">
    <location>
        <begin position="1"/>
        <end position="26"/>
    </location>
</feature>
<proteinExistence type="predicted"/>
<evidence type="ECO:0000313" key="3">
    <source>
        <dbReference type="EMBL" id="GGG91327.1"/>
    </source>
</evidence>
<feature type="region of interest" description="Disordered" evidence="1">
    <location>
        <begin position="35"/>
        <end position="54"/>
    </location>
</feature>
<evidence type="ECO:0000313" key="4">
    <source>
        <dbReference type="Proteomes" id="UP000660862"/>
    </source>
</evidence>
<protein>
    <recommendedName>
        <fullName evidence="5">F5/8 type C domain-containing protein</fullName>
    </recommendedName>
</protein>
<evidence type="ECO:0000256" key="1">
    <source>
        <dbReference type="SAM" id="MobiDB-lite"/>
    </source>
</evidence>
<evidence type="ECO:0000256" key="2">
    <source>
        <dbReference type="SAM" id="SignalP"/>
    </source>
</evidence>
<dbReference type="Proteomes" id="UP000660862">
    <property type="component" value="Unassembled WGS sequence"/>
</dbReference>
<dbReference type="PROSITE" id="PS51257">
    <property type="entry name" value="PROKAR_LIPOPROTEIN"/>
    <property type="match status" value="1"/>
</dbReference>
<dbReference type="AlphaFoldDB" id="A0A917HUL8"/>
<comment type="caution">
    <text evidence="3">The sequence shown here is derived from an EMBL/GenBank/DDBJ whole genome shotgun (WGS) entry which is preliminary data.</text>
</comment>
<gene>
    <name evidence="3" type="ORF">GCM10007415_27400</name>
</gene>
<keyword evidence="4" id="KW-1185">Reference proteome</keyword>
<sequence length="461" mass="50344">MTYMKRLITYPLGIALVALLVFQACQDEPLETFALESNDPGTVSSPQSAGAPRKDGERLVIPLTVQLSEAASKAFQVEIQLNPDTITQLVADGQLQDVVPVPVNQLTVPTTVSMPFGADSGVFEVAINIGFLERNYGKEVAFAYRLINPGKGNTIESGSGGAVIIVNTEDVLQPSEIRYLSITNGGGQVLEARNRQHYVVQSGGLNVPLGISLAGVPGRAFTVEAKINPDTIASLVAAGLLPENTIPLDITHVTMDTVHRIGSNISSAPLDLFVQWSVIEQHMDNLLAAAVTLTNPSTHVLDEQKKSVIVLIHPQHVLEVDVTNDATFSVSRDNNDGAEAGEGSLKLVDNTDQKFLVSDYRADLWAQLVYATPTKLGAYTLTSANDAPDRDPKDWQLLGSNDGENWEVLDTRTGEIFTSRHQLKRYEFNTETLYTHYRIEFGVNNGSNLWQLEEWRVIRVP</sequence>
<feature type="compositionally biased region" description="Polar residues" evidence="1">
    <location>
        <begin position="39"/>
        <end position="48"/>
    </location>
</feature>
<reference evidence="3" key="2">
    <citation type="submission" date="2020-09" db="EMBL/GenBank/DDBJ databases">
        <authorList>
            <person name="Sun Q."/>
            <person name="Zhou Y."/>
        </authorList>
    </citation>
    <scope>NUCLEOTIDE SEQUENCE</scope>
    <source>
        <strain evidence="3">CGMCC 1.12195</strain>
    </source>
</reference>
<dbReference type="InterPro" id="IPR008979">
    <property type="entry name" value="Galactose-bd-like_sf"/>
</dbReference>